<protein>
    <recommendedName>
        <fullName evidence="15">Dynein intermediate chain 2, ciliary</fullName>
    </recommendedName>
</protein>
<feature type="region of interest" description="Disordered" evidence="12">
    <location>
        <begin position="114"/>
        <end position="133"/>
    </location>
</feature>
<feature type="region of interest" description="Disordered" evidence="12">
    <location>
        <begin position="1"/>
        <end position="28"/>
    </location>
</feature>
<dbReference type="FunFam" id="2.130.10.10:FF:000251">
    <property type="entry name" value="Dynein axonemal intermediate chain 1"/>
    <property type="match status" value="1"/>
</dbReference>
<reference evidence="13" key="2">
    <citation type="journal article" date="2023" name="Infect Dis Poverty">
        <title>Chromosome-scale genome of the human blood fluke Schistosoma mekongi and its implications for public health.</title>
        <authorList>
            <person name="Zhou M."/>
            <person name="Xu L."/>
            <person name="Xu D."/>
            <person name="Chen W."/>
            <person name="Khan J."/>
            <person name="Hu Y."/>
            <person name="Huang H."/>
            <person name="Wei H."/>
            <person name="Zhang Y."/>
            <person name="Chusongsang P."/>
            <person name="Tanasarnprasert K."/>
            <person name="Hu X."/>
            <person name="Limpanont Y."/>
            <person name="Lv Z."/>
        </authorList>
    </citation>
    <scope>NUCLEOTIDE SEQUENCE</scope>
    <source>
        <strain evidence="13">LV_2022a</strain>
    </source>
</reference>
<sequence length="655" mass="74997">MKQEVKRRTSKKSHRQSQQNSDEFESTLREEIDEYGVRAVLKPEDQLQLSEQELKEEITRVLTSSNPQAPQNIVRYNFKEGQYKQIPQVEQMAVHFWHESYMLPIDSAEAKRQVASDGSLHHEEPDLEGEGKEFVSGMKGSDVQMLDKKLTNQFNFCERSTQTYNNPQRERGCMTEPPPRANFSANVTQWSIYDDYIEDFERQQGKSKDKKAATVGHKQEVKTYKKVTHGDTQGDELGRFAQPLKIVERMINQNTHDEVAQDFKYYEDQSDEFRDNQGTLLPLWSFSFEKARKFAVTSLCWSPQYNDLFAVGHGSYDFLKQSGGLICFYTLKNPSYPEYHFETESGVLSLDIHPSMPHMVCVGFYDGAVGVYSIIQYKNGPLYLSTARTGKHTDPVWEVRWQPIDLEANLNFFSISADGRVTSWTLIKNDMGKFDAVILKMLANANENIEQCKLNTLNCGTAFDFHRTQNHIFLVATEEGKVFKCSKAYTSQYLATYEAHHMAVYRVAWNLFHPDVFITCSADWMVKIWDHRKSTPMFTFDLGSPVGDVAWAPYSSTVFAAVTADGRVHVYDISINKYESLCNQLVVAKKNTTLTHIAFNPKYSIIIVGDDHGQVNTLKLSPNLRKLPKEKKGAEQLKGPEVEIKKLDRILSLVG</sequence>
<comment type="subcellular location">
    <subcellularLocation>
        <location evidence="1">Cytoplasm</location>
        <location evidence="1">Cytoskeleton</location>
        <location evidence="1">Cilium axoneme</location>
    </subcellularLocation>
</comment>
<keyword evidence="8" id="KW-0505">Motor protein</keyword>
<organism evidence="13 14">
    <name type="scientific">Schistosoma mekongi</name>
    <name type="common">Parasitic worm</name>
    <dbReference type="NCBI Taxonomy" id="38744"/>
    <lineage>
        <taxon>Eukaryota</taxon>
        <taxon>Metazoa</taxon>
        <taxon>Spiralia</taxon>
        <taxon>Lophotrochozoa</taxon>
        <taxon>Platyhelminthes</taxon>
        <taxon>Trematoda</taxon>
        <taxon>Digenea</taxon>
        <taxon>Strigeidida</taxon>
        <taxon>Schistosomatoidea</taxon>
        <taxon>Schistosomatidae</taxon>
        <taxon>Schistosoma</taxon>
    </lineage>
</organism>
<dbReference type="PANTHER" id="PTHR12442">
    <property type="entry name" value="DYNEIN INTERMEDIATE CHAIN"/>
    <property type="match status" value="1"/>
</dbReference>
<dbReference type="InterPro" id="IPR015943">
    <property type="entry name" value="WD40/YVTN_repeat-like_dom_sf"/>
</dbReference>
<dbReference type="GO" id="GO:0036157">
    <property type="term" value="C:outer dynein arm"/>
    <property type="evidence" value="ECO:0007669"/>
    <property type="project" value="TreeGrafter"/>
</dbReference>
<evidence type="ECO:0000313" key="13">
    <source>
        <dbReference type="EMBL" id="KAK4469337.1"/>
    </source>
</evidence>
<keyword evidence="3" id="KW-0963">Cytoplasm</keyword>
<dbReference type="Proteomes" id="UP001292079">
    <property type="component" value="Unassembled WGS sequence"/>
</dbReference>
<comment type="caution">
    <text evidence="13">The sequence shown here is derived from an EMBL/GenBank/DDBJ whole genome shotgun (WGS) entry which is preliminary data.</text>
</comment>
<dbReference type="GO" id="GO:0003341">
    <property type="term" value="P:cilium movement"/>
    <property type="evidence" value="ECO:0007669"/>
    <property type="project" value="TreeGrafter"/>
</dbReference>
<evidence type="ECO:0000256" key="4">
    <source>
        <dbReference type="ARBA" id="ARBA00022574"/>
    </source>
</evidence>
<dbReference type="GO" id="GO:0036158">
    <property type="term" value="P:outer dynein arm assembly"/>
    <property type="evidence" value="ECO:0007669"/>
    <property type="project" value="TreeGrafter"/>
</dbReference>
<dbReference type="GO" id="GO:0005874">
    <property type="term" value="C:microtubule"/>
    <property type="evidence" value="ECO:0007669"/>
    <property type="project" value="UniProtKB-KW"/>
</dbReference>
<keyword evidence="6" id="KW-0677">Repeat</keyword>
<dbReference type="GO" id="GO:0045504">
    <property type="term" value="F:dynein heavy chain binding"/>
    <property type="evidence" value="ECO:0007669"/>
    <property type="project" value="TreeGrafter"/>
</dbReference>
<gene>
    <name evidence="13" type="ORF">MN116_006899</name>
</gene>
<evidence type="ECO:0000256" key="3">
    <source>
        <dbReference type="ARBA" id="ARBA00022490"/>
    </source>
</evidence>
<evidence type="ECO:0000313" key="14">
    <source>
        <dbReference type="Proteomes" id="UP001292079"/>
    </source>
</evidence>
<keyword evidence="7" id="KW-0243">Dynein</keyword>
<dbReference type="InterPro" id="IPR050687">
    <property type="entry name" value="Dynein_IC"/>
</dbReference>
<evidence type="ECO:0008006" key="15">
    <source>
        <dbReference type="Google" id="ProtNLM"/>
    </source>
</evidence>
<keyword evidence="9" id="KW-0206">Cytoskeleton</keyword>
<proteinExistence type="inferred from homology"/>
<reference evidence="13" key="1">
    <citation type="submission" date="2022-04" db="EMBL/GenBank/DDBJ databases">
        <authorList>
            <person name="Xu L."/>
            <person name="Lv Z."/>
        </authorList>
    </citation>
    <scope>NUCLEOTIDE SEQUENCE</scope>
    <source>
        <strain evidence="13">LV_2022a</strain>
    </source>
</reference>
<evidence type="ECO:0000256" key="1">
    <source>
        <dbReference type="ARBA" id="ARBA00004430"/>
    </source>
</evidence>
<evidence type="ECO:0000256" key="2">
    <source>
        <dbReference type="ARBA" id="ARBA00011059"/>
    </source>
</evidence>
<dbReference type="InterPro" id="IPR001680">
    <property type="entry name" value="WD40_rpt"/>
</dbReference>
<evidence type="ECO:0000256" key="7">
    <source>
        <dbReference type="ARBA" id="ARBA00023017"/>
    </source>
</evidence>
<dbReference type="SMART" id="SM00320">
    <property type="entry name" value="WD40"/>
    <property type="match status" value="5"/>
</dbReference>
<evidence type="ECO:0000256" key="11">
    <source>
        <dbReference type="PROSITE-ProRule" id="PRU00221"/>
    </source>
</evidence>
<keyword evidence="14" id="KW-1185">Reference proteome</keyword>
<dbReference type="Pfam" id="PF00400">
    <property type="entry name" value="WD40"/>
    <property type="match status" value="1"/>
</dbReference>
<evidence type="ECO:0000256" key="6">
    <source>
        <dbReference type="ARBA" id="ARBA00022737"/>
    </source>
</evidence>
<accession>A0AAE1Z8S7</accession>
<keyword evidence="5" id="KW-0493">Microtubule</keyword>
<evidence type="ECO:0000256" key="10">
    <source>
        <dbReference type="ARBA" id="ARBA00023273"/>
    </source>
</evidence>
<comment type="similarity">
    <text evidence="2">Belongs to the dynein intermediate chain family.</text>
</comment>
<keyword evidence="10" id="KW-0966">Cell projection</keyword>
<keyword evidence="4 11" id="KW-0853">WD repeat</keyword>
<dbReference type="InterPro" id="IPR036322">
    <property type="entry name" value="WD40_repeat_dom_sf"/>
</dbReference>
<dbReference type="AlphaFoldDB" id="A0AAE1Z8S7"/>
<dbReference type="GO" id="GO:0045503">
    <property type="term" value="F:dynein light chain binding"/>
    <property type="evidence" value="ECO:0007669"/>
    <property type="project" value="TreeGrafter"/>
</dbReference>
<dbReference type="Gene3D" id="2.130.10.10">
    <property type="entry name" value="YVTN repeat-like/Quinoprotein amine dehydrogenase"/>
    <property type="match status" value="2"/>
</dbReference>
<dbReference type="SUPFAM" id="SSF50978">
    <property type="entry name" value="WD40 repeat-like"/>
    <property type="match status" value="1"/>
</dbReference>
<dbReference type="EMBL" id="JALJAT010000005">
    <property type="protein sequence ID" value="KAK4469337.1"/>
    <property type="molecule type" value="Genomic_DNA"/>
</dbReference>
<evidence type="ECO:0000256" key="12">
    <source>
        <dbReference type="SAM" id="MobiDB-lite"/>
    </source>
</evidence>
<dbReference type="PROSITE" id="PS50082">
    <property type="entry name" value="WD_REPEATS_2"/>
    <property type="match status" value="1"/>
</dbReference>
<evidence type="ECO:0000256" key="9">
    <source>
        <dbReference type="ARBA" id="ARBA00023212"/>
    </source>
</evidence>
<name>A0AAE1Z8S7_SCHME</name>
<dbReference type="PANTHER" id="PTHR12442:SF11">
    <property type="entry name" value="DYNEIN AXONEMAL INTERMEDIATE CHAIN 1"/>
    <property type="match status" value="1"/>
</dbReference>
<feature type="repeat" description="WD" evidence="11">
    <location>
        <begin position="497"/>
        <end position="539"/>
    </location>
</feature>
<evidence type="ECO:0000256" key="5">
    <source>
        <dbReference type="ARBA" id="ARBA00022701"/>
    </source>
</evidence>
<evidence type="ECO:0000256" key="8">
    <source>
        <dbReference type="ARBA" id="ARBA00023175"/>
    </source>
</evidence>